<sequence>MGLRRLITEFYGHLAPSSNSGYHIYQSTRQDESNEPKLDGVASFNHGVPMATFQLHHQTLNNFAKEIVVIEVAVSEKNSSEHLRRSVVLTALGQLTYRLAVFSGARKQWFRLTYFKKLIDRSPAIGYRTRLQDAAVSPFHLFDCRPTASLIKTDALVLLAVAVRESKGTQFYMQMNFVSASRPAAAAGTL</sequence>
<organism evidence="1 2">
    <name type="scientific">Eumeta variegata</name>
    <name type="common">Bagworm moth</name>
    <name type="synonym">Eumeta japonica</name>
    <dbReference type="NCBI Taxonomy" id="151549"/>
    <lineage>
        <taxon>Eukaryota</taxon>
        <taxon>Metazoa</taxon>
        <taxon>Ecdysozoa</taxon>
        <taxon>Arthropoda</taxon>
        <taxon>Hexapoda</taxon>
        <taxon>Insecta</taxon>
        <taxon>Pterygota</taxon>
        <taxon>Neoptera</taxon>
        <taxon>Endopterygota</taxon>
        <taxon>Lepidoptera</taxon>
        <taxon>Glossata</taxon>
        <taxon>Ditrysia</taxon>
        <taxon>Tineoidea</taxon>
        <taxon>Psychidae</taxon>
        <taxon>Oiketicinae</taxon>
        <taxon>Eumeta</taxon>
    </lineage>
</organism>
<gene>
    <name evidence="1" type="ORF">EVAR_28094_1</name>
</gene>
<evidence type="ECO:0000313" key="2">
    <source>
        <dbReference type="Proteomes" id="UP000299102"/>
    </source>
</evidence>
<reference evidence="1 2" key="1">
    <citation type="journal article" date="2019" name="Commun. Biol.">
        <title>The bagworm genome reveals a unique fibroin gene that provides high tensile strength.</title>
        <authorList>
            <person name="Kono N."/>
            <person name="Nakamura H."/>
            <person name="Ohtoshi R."/>
            <person name="Tomita M."/>
            <person name="Numata K."/>
            <person name="Arakawa K."/>
        </authorList>
    </citation>
    <scope>NUCLEOTIDE SEQUENCE [LARGE SCALE GENOMIC DNA]</scope>
</reference>
<proteinExistence type="predicted"/>
<evidence type="ECO:0000313" key="1">
    <source>
        <dbReference type="EMBL" id="GBP47691.1"/>
    </source>
</evidence>
<name>A0A4C1W9I2_EUMVA</name>
<keyword evidence="2" id="KW-1185">Reference proteome</keyword>
<protein>
    <submittedName>
        <fullName evidence="1">Uncharacterized protein</fullName>
    </submittedName>
</protein>
<dbReference type="OrthoDB" id="7511513at2759"/>
<dbReference type="AlphaFoldDB" id="A0A4C1W9I2"/>
<accession>A0A4C1W9I2</accession>
<dbReference type="Proteomes" id="UP000299102">
    <property type="component" value="Unassembled WGS sequence"/>
</dbReference>
<comment type="caution">
    <text evidence="1">The sequence shown here is derived from an EMBL/GenBank/DDBJ whole genome shotgun (WGS) entry which is preliminary data.</text>
</comment>
<dbReference type="EMBL" id="BGZK01000507">
    <property type="protein sequence ID" value="GBP47691.1"/>
    <property type="molecule type" value="Genomic_DNA"/>
</dbReference>